<evidence type="ECO:0000256" key="8">
    <source>
        <dbReference type="SAM" id="MobiDB-lite"/>
    </source>
</evidence>
<keyword evidence="2" id="KW-0963">Cytoplasm</keyword>
<keyword evidence="4 7" id="KW-0863">Zinc-finger</keyword>
<reference evidence="10" key="1">
    <citation type="submission" date="2020-11" db="EMBL/GenBank/DDBJ databases">
        <authorList>
            <person name="Tran Van P."/>
        </authorList>
    </citation>
    <scope>NUCLEOTIDE SEQUENCE</scope>
</reference>
<evidence type="ECO:0000256" key="3">
    <source>
        <dbReference type="ARBA" id="ARBA00022723"/>
    </source>
</evidence>
<dbReference type="GO" id="GO:0008327">
    <property type="term" value="F:methyl-CpG binding"/>
    <property type="evidence" value="ECO:0007669"/>
    <property type="project" value="TreeGrafter"/>
</dbReference>
<dbReference type="Pfam" id="PF02008">
    <property type="entry name" value="zf-CXXC"/>
    <property type="match status" value="1"/>
</dbReference>
<dbReference type="InterPro" id="IPR002857">
    <property type="entry name" value="Znf_CXXC"/>
</dbReference>
<organism evidence="10">
    <name type="scientific">Timema shepardi</name>
    <name type="common">Walking stick</name>
    <dbReference type="NCBI Taxonomy" id="629360"/>
    <lineage>
        <taxon>Eukaryota</taxon>
        <taxon>Metazoa</taxon>
        <taxon>Ecdysozoa</taxon>
        <taxon>Arthropoda</taxon>
        <taxon>Hexapoda</taxon>
        <taxon>Insecta</taxon>
        <taxon>Pterygota</taxon>
        <taxon>Neoptera</taxon>
        <taxon>Polyneoptera</taxon>
        <taxon>Phasmatodea</taxon>
        <taxon>Timematodea</taxon>
        <taxon>Timematoidea</taxon>
        <taxon>Timematidae</taxon>
        <taxon>Timema</taxon>
    </lineage>
</organism>
<comment type="subcellular location">
    <subcellularLocation>
        <location evidence="1">Cytoplasm</location>
    </subcellularLocation>
</comment>
<evidence type="ECO:0000256" key="4">
    <source>
        <dbReference type="ARBA" id="ARBA00022771"/>
    </source>
</evidence>
<evidence type="ECO:0000256" key="2">
    <source>
        <dbReference type="ARBA" id="ARBA00022490"/>
    </source>
</evidence>
<dbReference type="GO" id="GO:0008270">
    <property type="term" value="F:zinc ion binding"/>
    <property type="evidence" value="ECO:0007669"/>
    <property type="project" value="UniProtKB-KW"/>
</dbReference>
<dbReference type="AlphaFoldDB" id="A0A7R9B5N1"/>
<evidence type="ECO:0000256" key="5">
    <source>
        <dbReference type="ARBA" id="ARBA00022833"/>
    </source>
</evidence>
<dbReference type="EMBL" id="OC007423">
    <property type="protein sequence ID" value="CAD7266677.1"/>
    <property type="molecule type" value="Genomic_DNA"/>
</dbReference>
<evidence type="ECO:0000256" key="6">
    <source>
        <dbReference type="ARBA" id="ARBA00023125"/>
    </source>
</evidence>
<keyword evidence="5" id="KW-0862">Zinc</keyword>
<feature type="compositionally biased region" description="Basic and acidic residues" evidence="8">
    <location>
        <begin position="95"/>
        <end position="105"/>
    </location>
</feature>
<dbReference type="PANTHER" id="PTHR13419">
    <property type="entry name" value="ZINC FINGER-CONTAINING"/>
    <property type="match status" value="1"/>
</dbReference>
<accession>A0A7R9B5N1</accession>
<keyword evidence="3" id="KW-0479">Metal-binding</keyword>
<evidence type="ECO:0000259" key="9">
    <source>
        <dbReference type="PROSITE" id="PS51058"/>
    </source>
</evidence>
<dbReference type="GO" id="GO:0005634">
    <property type="term" value="C:nucleus"/>
    <property type="evidence" value="ECO:0007669"/>
    <property type="project" value="TreeGrafter"/>
</dbReference>
<evidence type="ECO:0000256" key="7">
    <source>
        <dbReference type="PROSITE-ProRule" id="PRU00509"/>
    </source>
</evidence>
<sequence length="347" mass="38361">MFINASRFSVNLQPPGLNPTPLSQVRTNCEYDTGSPRGRWPNKRRWCGLCNGCLVLDNCGLCSVCINPNTHQVCKLRQCSHLQHKGSKKPRKKTSLHDTPPDMRLRPHNVSNSNMMQIQSYEQPAPNLSTQFEPMARHFNVLEAQRNIANNSGFGIQHGLVNHGAPNVSRALHDNERNYPNIHPGRSSDNWINPFCVPYQNSRMFPSHQGPLIVPPPDNLNVRSFPNSHGPSNVSLLQECGPNTSATLISSSSLVKHISTKPSRSNTSVSCMIEIALDRLKSHGEIDAELPPLIPTPFYGAQTSTLFGVSKPTSTKLWSPSSTVQYPTVYGIPSYTPQSPILYGTPP</sequence>
<keyword evidence="6" id="KW-0238">DNA-binding</keyword>
<dbReference type="InterPro" id="IPR040388">
    <property type="entry name" value="CXXC4/CXXC5"/>
</dbReference>
<protein>
    <recommendedName>
        <fullName evidence="9">CXXC-type domain-containing protein</fullName>
    </recommendedName>
</protein>
<feature type="compositionally biased region" description="Basic residues" evidence="8">
    <location>
        <begin position="84"/>
        <end position="94"/>
    </location>
</feature>
<evidence type="ECO:0000313" key="10">
    <source>
        <dbReference type="EMBL" id="CAD7266677.1"/>
    </source>
</evidence>
<feature type="domain" description="CXXC-type" evidence="9">
    <location>
        <begin position="40"/>
        <end position="80"/>
    </location>
</feature>
<name>A0A7R9B5N1_TIMSH</name>
<gene>
    <name evidence="10" type="ORF">TSIB3V08_LOCUS10692</name>
</gene>
<dbReference type="PROSITE" id="PS51058">
    <property type="entry name" value="ZF_CXXC"/>
    <property type="match status" value="1"/>
</dbReference>
<evidence type="ECO:0000256" key="1">
    <source>
        <dbReference type="ARBA" id="ARBA00004496"/>
    </source>
</evidence>
<dbReference type="GO" id="GO:0005737">
    <property type="term" value="C:cytoplasm"/>
    <property type="evidence" value="ECO:0007669"/>
    <property type="project" value="UniProtKB-SubCell"/>
</dbReference>
<proteinExistence type="predicted"/>
<dbReference type="PANTHER" id="PTHR13419:SF0">
    <property type="entry name" value="CXXC-TYPE DOMAIN-CONTAINING PROTEIN"/>
    <property type="match status" value="1"/>
</dbReference>
<feature type="region of interest" description="Disordered" evidence="8">
    <location>
        <begin position="84"/>
        <end position="107"/>
    </location>
</feature>